<comment type="similarity">
    <text evidence="4">Belongs to the cytochrome b560 family.</text>
</comment>
<sequence>MAEAAVRKARPKHLNLMQIRLPLPGIVSILHRVSGAGLFLCLPVLIGLFGASLGSPEQLETYRAVVGFTLAGIPLVKLLLLGLLWAYLHHFCAGIRFLLLDMHVGIELASARTSAVVVLAVSLTLTVLLGALTW</sequence>
<evidence type="ECO:0000256" key="6">
    <source>
        <dbReference type="ARBA" id="ARBA00022617"/>
    </source>
</evidence>
<accession>A0ABV2CUL8</accession>
<dbReference type="PANTHER" id="PTHR10978">
    <property type="entry name" value="SUCCINATE DEHYDROGENASE CYTOCHROME B560 SUBUNIT"/>
    <property type="match status" value="1"/>
</dbReference>
<evidence type="ECO:0000256" key="5">
    <source>
        <dbReference type="ARBA" id="ARBA00020076"/>
    </source>
</evidence>
<dbReference type="InterPro" id="IPR000701">
    <property type="entry name" value="SuccDH_FuR_B_TM-su"/>
</dbReference>
<dbReference type="InterPro" id="IPR034804">
    <property type="entry name" value="SQR/QFR_C/D"/>
</dbReference>
<dbReference type="PANTHER" id="PTHR10978:SF5">
    <property type="entry name" value="SUCCINATE DEHYDROGENASE CYTOCHROME B560 SUBUNIT, MITOCHONDRIAL"/>
    <property type="match status" value="1"/>
</dbReference>
<comment type="subcellular location">
    <subcellularLocation>
        <location evidence="3">Membrane</location>
    </subcellularLocation>
</comment>
<comment type="function">
    <text evidence="2">Membrane-anchoring subunit of succinate dehydrogenase (SDH).</text>
</comment>
<organism evidence="14 15">
    <name type="scientific">Uliginosibacterium paludis</name>
    <dbReference type="NCBI Taxonomy" id="1615952"/>
    <lineage>
        <taxon>Bacteria</taxon>
        <taxon>Pseudomonadati</taxon>
        <taxon>Pseudomonadota</taxon>
        <taxon>Betaproteobacteria</taxon>
        <taxon>Rhodocyclales</taxon>
        <taxon>Zoogloeaceae</taxon>
        <taxon>Uliginosibacterium</taxon>
    </lineage>
</organism>
<evidence type="ECO:0000313" key="15">
    <source>
        <dbReference type="Proteomes" id="UP001548590"/>
    </source>
</evidence>
<dbReference type="CDD" id="cd03499">
    <property type="entry name" value="SQR_TypeC_SdhC"/>
    <property type="match status" value="1"/>
</dbReference>
<evidence type="ECO:0000256" key="3">
    <source>
        <dbReference type="ARBA" id="ARBA00004370"/>
    </source>
</evidence>
<dbReference type="Gene3D" id="1.20.1300.10">
    <property type="entry name" value="Fumarate reductase/succinate dehydrogenase, transmembrane subunit"/>
    <property type="match status" value="1"/>
</dbReference>
<keyword evidence="11 13" id="KW-0472">Membrane</keyword>
<keyword evidence="15" id="KW-1185">Reference proteome</keyword>
<evidence type="ECO:0000256" key="11">
    <source>
        <dbReference type="ARBA" id="ARBA00023136"/>
    </source>
</evidence>
<evidence type="ECO:0000256" key="8">
    <source>
        <dbReference type="ARBA" id="ARBA00022723"/>
    </source>
</evidence>
<keyword evidence="9 13" id="KW-1133">Transmembrane helix</keyword>
<evidence type="ECO:0000256" key="12">
    <source>
        <dbReference type="ARBA" id="ARBA00025912"/>
    </source>
</evidence>
<dbReference type="SUPFAM" id="SSF81343">
    <property type="entry name" value="Fumarate reductase respiratory complex transmembrane subunits"/>
    <property type="match status" value="1"/>
</dbReference>
<keyword evidence="8" id="KW-0479">Metal-binding</keyword>
<dbReference type="Pfam" id="PF01127">
    <property type="entry name" value="Sdh_cyt"/>
    <property type="match status" value="1"/>
</dbReference>
<dbReference type="EMBL" id="JBEWLZ010000013">
    <property type="protein sequence ID" value="MET1491617.1"/>
    <property type="molecule type" value="Genomic_DNA"/>
</dbReference>
<feature type="transmembrane region" description="Helical" evidence="13">
    <location>
        <begin position="66"/>
        <end position="88"/>
    </location>
</feature>
<dbReference type="NCBIfam" id="TIGR02970">
    <property type="entry name" value="succ_dehyd_cytB"/>
    <property type="match status" value="1"/>
</dbReference>
<evidence type="ECO:0000256" key="10">
    <source>
        <dbReference type="ARBA" id="ARBA00023004"/>
    </source>
</evidence>
<evidence type="ECO:0000313" key="14">
    <source>
        <dbReference type="EMBL" id="MET1491617.1"/>
    </source>
</evidence>
<evidence type="ECO:0000256" key="2">
    <source>
        <dbReference type="ARBA" id="ARBA00004050"/>
    </source>
</evidence>
<evidence type="ECO:0000256" key="4">
    <source>
        <dbReference type="ARBA" id="ARBA00007244"/>
    </source>
</evidence>
<feature type="transmembrane region" description="Helical" evidence="13">
    <location>
        <begin position="109"/>
        <end position="132"/>
    </location>
</feature>
<name>A0ABV2CUL8_9RHOO</name>
<comment type="caution">
    <text evidence="14">The sequence shown here is derived from an EMBL/GenBank/DDBJ whole genome shotgun (WGS) entry which is preliminary data.</text>
</comment>
<evidence type="ECO:0000256" key="9">
    <source>
        <dbReference type="ARBA" id="ARBA00022989"/>
    </source>
</evidence>
<evidence type="ECO:0000256" key="1">
    <source>
        <dbReference type="ARBA" id="ARBA00001971"/>
    </source>
</evidence>
<dbReference type="Proteomes" id="UP001548590">
    <property type="component" value="Unassembled WGS sequence"/>
</dbReference>
<comment type="cofactor">
    <cofactor evidence="1">
        <name>heme</name>
        <dbReference type="ChEBI" id="CHEBI:30413"/>
    </cofactor>
</comment>
<gene>
    <name evidence="14" type="primary">sdhC</name>
    <name evidence="14" type="ORF">ABVT11_17385</name>
</gene>
<protein>
    <recommendedName>
        <fullName evidence="5">Succinate dehydrogenase cytochrome b556 subunit</fullName>
    </recommendedName>
</protein>
<reference evidence="14 15" key="1">
    <citation type="submission" date="2024-07" db="EMBL/GenBank/DDBJ databases">
        <title>Uliginosibacterium paludis KCTC:42655.</title>
        <authorList>
            <person name="Kim M.K."/>
        </authorList>
    </citation>
    <scope>NUCLEOTIDE SEQUENCE [LARGE SCALE GENOMIC DNA]</scope>
    <source>
        <strain evidence="14 15">KCTC 42655</strain>
    </source>
</reference>
<keyword evidence="10" id="KW-0408">Iron</keyword>
<keyword evidence="7 13" id="KW-0812">Transmembrane</keyword>
<dbReference type="RefSeq" id="WP_345929446.1">
    <property type="nucleotide sequence ID" value="NZ_JBDIVF010000010.1"/>
</dbReference>
<dbReference type="InterPro" id="IPR014314">
    <property type="entry name" value="Succ_DH_cytb556"/>
</dbReference>
<dbReference type="PIRSF" id="PIRSF000178">
    <property type="entry name" value="SDH_cyt_b560"/>
    <property type="match status" value="1"/>
</dbReference>
<evidence type="ECO:0000256" key="7">
    <source>
        <dbReference type="ARBA" id="ARBA00022692"/>
    </source>
</evidence>
<keyword evidence="6" id="KW-0349">Heme</keyword>
<evidence type="ECO:0000256" key="13">
    <source>
        <dbReference type="SAM" id="Phobius"/>
    </source>
</evidence>
<proteinExistence type="inferred from homology"/>
<comment type="subunit">
    <text evidence="12">Part of an enzyme complex containing four subunits: a flavoprotein, an iron-sulfur protein, plus two membrane-anchoring proteins, SdhC and SdhD. The complex can form homotrimers.</text>
</comment>
<feature type="transmembrane region" description="Helical" evidence="13">
    <location>
        <begin position="21"/>
        <end position="46"/>
    </location>
</feature>